<evidence type="ECO:0000259" key="15">
    <source>
        <dbReference type="PROSITE" id="PS50011"/>
    </source>
</evidence>
<dbReference type="Gene3D" id="1.10.510.10">
    <property type="entry name" value="Transferase(Phosphotransferase) domain 1"/>
    <property type="match status" value="1"/>
</dbReference>
<evidence type="ECO:0000256" key="8">
    <source>
        <dbReference type="ARBA" id="ARBA00022840"/>
    </source>
</evidence>
<dbReference type="CDD" id="cd14066">
    <property type="entry name" value="STKc_IRAK"/>
    <property type="match status" value="1"/>
</dbReference>
<sequence>MNLFDLFPVLLITSLFIKLPYSYSNPYPSYRDCAPSLCNNFTIKHPFEKSLQNGSPYCGQSGFIDCPDNHSTIFTNKLDDYSWFRVLGNVTELSYTTQSIRIAHFALFRDCSEQLFDTSAFQYFSSQYGFFYLSDEYKMGTILNCSKEALIPSDLQQIQCLNCGGKSKNTCFFSSGRLSIHRCTSYSIAIPADRNFSINATEKNLRQFLQKGFEIRWNVTHACRSCEASGGICYGSTIVFSDFSVCICPDGSHSNNCSDGKLLQIEHNTTLQIEHDTRRFKPAIYGTSSAIVAAAAAAAIILIIYLRKRREQRDEEVQDVRAYMDPNDSRPPSVENFLHGGTPTRYSYAQLKRYTNNFAEKLGQGGFGTVYKGKFPTETLVAVKILDKSKHSRKQFMNEVATVGRIHHLHLVRLLGYCFQGSKRALVYEYMINGSLEKYIHGDNETVLDWKQLYTIAMGTARGIAYLHDDCRSRILHCDIKPHNVLLDANFSPKVADFGLAKLTDREETHVSLTGARGTPGYVAPEVWSRNYGPVSDKSDVYSYGMLVMEMVGGRKNLDIHAARSSRFFYPEWAFKQVEKGEFSRLREANIADQEDENMAKKLSVLGLWCIQYTPSQRPSMSKVIQMLEGSVEITIPPHPFPQPVESSTSAEVTSIDTTDATVDTTTATATTSSITELRLSEFII</sequence>
<evidence type="ECO:0000256" key="4">
    <source>
        <dbReference type="ARBA" id="ARBA00022692"/>
    </source>
</evidence>
<dbReference type="Pfam" id="PF14380">
    <property type="entry name" value="WAK_assoc"/>
    <property type="match status" value="1"/>
</dbReference>
<dbReference type="PROSITE" id="PS00107">
    <property type="entry name" value="PROTEIN_KINASE_ATP"/>
    <property type="match status" value="1"/>
</dbReference>
<keyword evidence="10 13" id="KW-0472">Membrane</keyword>
<evidence type="ECO:0000313" key="17">
    <source>
        <dbReference type="Proteomes" id="UP000824469"/>
    </source>
</evidence>
<keyword evidence="11" id="KW-0325">Glycoprotein</keyword>
<dbReference type="SMART" id="SM00220">
    <property type="entry name" value="S_TKc"/>
    <property type="match status" value="1"/>
</dbReference>
<evidence type="ECO:0000256" key="1">
    <source>
        <dbReference type="ARBA" id="ARBA00004479"/>
    </source>
</evidence>
<evidence type="ECO:0000256" key="9">
    <source>
        <dbReference type="ARBA" id="ARBA00022989"/>
    </source>
</evidence>
<evidence type="ECO:0000256" key="2">
    <source>
        <dbReference type="ARBA" id="ARBA00022527"/>
    </source>
</evidence>
<dbReference type="GO" id="GO:0005524">
    <property type="term" value="F:ATP binding"/>
    <property type="evidence" value="ECO:0007669"/>
    <property type="project" value="UniProtKB-UniRule"/>
</dbReference>
<gene>
    <name evidence="16" type="ORF">KI387_044029</name>
</gene>
<dbReference type="InterPro" id="IPR008271">
    <property type="entry name" value="Ser/Thr_kinase_AS"/>
</dbReference>
<dbReference type="GO" id="GO:0016020">
    <property type="term" value="C:membrane"/>
    <property type="evidence" value="ECO:0007669"/>
    <property type="project" value="UniProtKB-SubCell"/>
</dbReference>
<dbReference type="OMA" id="ICFCASS"/>
<dbReference type="Gene3D" id="3.30.200.20">
    <property type="entry name" value="Phosphorylase Kinase, domain 1"/>
    <property type="match status" value="1"/>
</dbReference>
<evidence type="ECO:0000256" key="12">
    <source>
        <dbReference type="PROSITE-ProRule" id="PRU10141"/>
    </source>
</evidence>
<keyword evidence="8 12" id="KW-0067">ATP-binding</keyword>
<feature type="chain" id="PRO_5041385199" description="Protein kinase domain-containing protein" evidence="14">
    <location>
        <begin position="25"/>
        <end position="685"/>
    </location>
</feature>
<dbReference type="FunFam" id="1.10.510.10:FF:000590">
    <property type="entry name" value="PR5-like receptor kinase"/>
    <property type="match status" value="1"/>
</dbReference>
<dbReference type="InterPro" id="IPR017441">
    <property type="entry name" value="Protein_kinase_ATP_BS"/>
</dbReference>
<evidence type="ECO:0000256" key="5">
    <source>
        <dbReference type="ARBA" id="ARBA00022729"/>
    </source>
</evidence>
<evidence type="ECO:0000256" key="7">
    <source>
        <dbReference type="ARBA" id="ARBA00022777"/>
    </source>
</evidence>
<keyword evidence="5 14" id="KW-0732">Signal</keyword>
<dbReference type="GO" id="GO:0004674">
    <property type="term" value="F:protein serine/threonine kinase activity"/>
    <property type="evidence" value="ECO:0007669"/>
    <property type="project" value="UniProtKB-KW"/>
</dbReference>
<dbReference type="EMBL" id="JAHRHJ020000006">
    <property type="protein sequence ID" value="KAH9313395.1"/>
    <property type="molecule type" value="Genomic_DNA"/>
</dbReference>
<keyword evidence="17" id="KW-1185">Reference proteome</keyword>
<keyword evidence="6 12" id="KW-0547">Nucleotide-binding</keyword>
<dbReference type="PROSITE" id="PS00108">
    <property type="entry name" value="PROTEIN_KINASE_ST"/>
    <property type="match status" value="1"/>
</dbReference>
<feature type="binding site" evidence="12">
    <location>
        <position position="384"/>
    </location>
    <ligand>
        <name>ATP</name>
        <dbReference type="ChEBI" id="CHEBI:30616"/>
    </ligand>
</feature>
<dbReference type="SUPFAM" id="SSF56112">
    <property type="entry name" value="Protein kinase-like (PK-like)"/>
    <property type="match status" value="1"/>
</dbReference>
<organism evidence="16 17">
    <name type="scientific">Taxus chinensis</name>
    <name type="common">Chinese yew</name>
    <name type="synonym">Taxus wallichiana var. chinensis</name>
    <dbReference type="NCBI Taxonomy" id="29808"/>
    <lineage>
        <taxon>Eukaryota</taxon>
        <taxon>Viridiplantae</taxon>
        <taxon>Streptophyta</taxon>
        <taxon>Embryophyta</taxon>
        <taxon>Tracheophyta</taxon>
        <taxon>Spermatophyta</taxon>
        <taxon>Pinopsida</taxon>
        <taxon>Pinidae</taxon>
        <taxon>Conifers II</taxon>
        <taxon>Cupressales</taxon>
        <taxon>Taxaceae</taxon>
        <taxon>Taxus</taxon>
    </lineage>
</organism>
<evidence type="ECO:0000256" key="13">
    <source>
        <dbReference type="SAM" id="Phobius"/>
    </source>
</evidence>
<dbReference type="AlphaFoldDB" id="A0AA38G0K1"/>
<feature type="signal peptide" evidence="14">
    <location>
        <begin position="1"/>
        <end position="24"/>
    </location>
</feature>
<keyword evidence="3" id="KW-0808">Transferase</keyword>
<protein>
    <recommendedName>
        <fullName evidence="15">Protein kinase domain-containing protein</fullName>
    </recommendedName>
</protein>
<dbReference type="InterPro" id="IPR000719">
    <property type="entry name" value="Prot_kinase_dom"/>
</dbReference>
<comment type="caution">
    <text evidence="16">The sequence shown here is derived from an EMBL/GenBank/DDBJ whole genome shotgun (WGS) entry which is preliminary data.</text>
</comment>
<dbReference type="PROSITE" id="PS50011">
    <property type="entry name" value="PROTEIN_KINASE_DOM"/>
    <property type="match status" value="1"/>
</dbReference>
<evidence type="ECO:0000256" key="10">
    <source>
        <dbReference type="ARBA" id="ARBA00023136"/>
    </source>
</evidence>
<feature type="domain" description="Protein kinase" evidence="15">
    <location>
        <begin position="356"/>
        <end position="642"/>
    </location>
</feature>
<comment type="subcellular location">
    <subcellularLocation>
        <location evidence="1">Membrane</location>
        <topology evidence="1">Single-pass type I membrane protein</topology>
    </subcellularLocation>
</comment>
<dbReference type="InterPro" id="IPR032872">
    <property type="entry name" value="WAK_assoc_C"/>
</dbReference>
<dbReference type="InterPro" id="IPR011009">
    <property type="entry name" value="Kinase-like_dom_sf"/>
</dbReference>
<dbReference type="Proteomes" id="UP000824469">
    <property type="component" value="Unassembled WGS sequence"/>
</dbReference>
<evidence type="ECO:0000313" key="16">
    <source>
        <dbReference type="EMBL" id="KAH9313395.1"/>
    </source>
</evidence>
<dbReference type="Pfam" id="PF00069">
    <property type="entry name" value="Pkinase"/>
    <property type="match status" value="1"/>
</dbReference>
<evidence type="ECO:0000256" key="11">
    <source>
        <dbReference type="ARBA" id="ARBA00023180"/>
    </source>
</evidence>
<evidence type="ECO:0000256" key="14">
    <source>
        <dbReference type="SAM" id="SignalP"/>
    </source>
</evidence>
<dbReference type="InterPro" id="IPR045874">
    <property type="entry name" value="LRK10/LRL21-25-like"/>
</dbReference>
<evidence type="ECO:0000256" key="6">
    <source>
        <dbReference type="ARBA" id="ARBA00022741"/>
    </source>
</evidence>
<dbReference type="FunFam" id="3.30.200.20:FF:000178">
    <property type="entry name" value="serine/threonine-protein kinase PBS1-like"/>
    <property type="match status" value="1"/>
</dbReference>
<keyword evidence="2" id="KW-0723">Serine/threonine-protein kinase</keyword>
<keyword evidence="9 13" id="KW-1133">Transmembrane helix</keyword>
<name>A0AA38G0K1_TAXCH</name>
<evidence type="ECO:0000256" key="3">
    <source>
        <dbReference type="ARBA" id="ARBA00022679"/>
    </source>
</evidence>
<keyword evidence="7" id="KW-0418">Kinase</keyword>
<dbReference type="PANTHER" id="PTHR27009">
    <property type="entry name" value="RUST RESISTANCE KINASE LR10-RELATED"/>
    <property type="match status" value="1"/>
</dbReference>
<feature type="transmembrane region" description="Helical" evidence="13">
    <location>
        <begin position="283"/>
        <end position="306"/>
    </location>
</feature>
<accession>A0AA38G0K1</accession>
<proteinExistence type="predicted"/>
<reference evidence="16 17" key="1">
    <citation type="journal article" date="2021" name="Nat. Plants">
        <title>The Taxus genome provides insights into paclitaxel biosynthesis.</title>
        <authorList>
            <person name="Xiong X."/>
            <person name="Gou J."/>
            <person name="Liao Q."/>
            <person name="Li Y."/>
            <person name="Zhou Q."/>
            <person name="Bi G."/>
            <person name="Li C."/>
            <person name="Du R."/>
            <person name="Wang X."/>
            <person name="Sun T."/>
            <person name="Guo L."/>
            <person name="Liang H."/>
            <person name="Lu P."/>
            <person name="Wu Y."/>
            <person name="Zhang Z."/>
            <person name="Ro D.K."/>
            <person name="Shang Y."/>
            <person name="Huang S."/>
            <person name="Yan J."/>
        </authorList>
    </citation>
    <scope>NUCLEOTIDE SEQUENCE [LARGE SCALE GENOMIC DNA]</scope>
    <source>
        <strain evidence="16">Ta-2019</strain>
    </source>
</reference>
<keyword evidence="4 13" id="KW-0812">Transmembrane</keyword>